<dbReference type="EMBL" id="JH126405">
    <property type="protein sequence ID" value="EGX88292.1"/>
    <property type="molecule type" value="Genomic_DNA"/>
</dbReference>
<evidence type="ECO:0000313" key="1">
    <source>
        <dbReference type="EMBL" id="EGX88292.1"/>
    </source>
</evidence>
<dbReference type="AlphaFoldDB" id="G3JTE5"/>
<accession>G3JTE5</accession>
<evidence type="ECO:0000313" key="2">
    <source>
        <dbReference type="Proteomes" id="UP000001610"/>
    </source>
</evidence>
<reference evidence="1 2" key="1">
    <citation type="journal article" date="2011" name="Genome Biol.">
        <title>Genome sequence of the insect pathogenic fungus Cordyceps militaris, a valued traditional Chinese medicine.</title>
        <authorList>
            <person name="Zheng P."/>
            <person name="Xia Y."/>
            <person name="Xiao G."/>
            <person name="Xiong C."/>
            <person name="Hu X."/>
            <person name="Zhang S."/>
            <person name="Zheng H."/>
            <person name="Huang Y."/>
            <person name="Zhou Y."/>
            <person name="Wang S."/>
            <person name="Zhao G.P."/>
            <person name="Liu X."/>
            <person name="St Leger R.J."/>
            <person name="Wang C."/>
        </authorList>
    </citation>
    <scope>NUCLEOTIDE SEQUENCE [LARGE SCALE GENOMIC DNA]</scope>
    <source>
        <strain evidence="1 2">CM01</strain>
    </source>
</reference>
<dbReference type="InParanoid" id="G3JTE5"/>
<proteinExistence type="predicted"/>
<dbReference type="HOGENOM" id="CLU_585279_0_0_1"/>
<organism evidence="1 2">
    <name type="scientific">Cordyceps militaris (strain CM01)</name>
    <name type="common">Caterpillar fungus</name>
    <dbReference type="NCBI Taxonomy" id="983644"/>
    <lineage>
        <taxon>Eukaryota</taxon>
        <taxon>Fungi</taxon>
        <taxon>Dikarya</taxon>
        <taxon>Ascomycota</taxon>
        <taxon>Pezizomycotina</taxon>
        <taxon>Sordariomycetes</taxon>
        <taxon>Hypocreomycetidae</taxon>
        <taxon>Hypocreales</taxon>
        <taxon>Cordycipitaceae</taxon>
        <taxon>Cordyceps</taxon>
    </lineage>
</organism>
<protein>
    <submittedName>
        <fullName evidence="1">Uncharacterized protein</fullName>
    </submittedName>
</protein>
<dbReference type="GeneID" id="18170343"/>
<name>G3JTE5_CORMM</name>
<dbReference type="KEGG" id="cmt:CCM_08335"/>
<keyword evidence="2" id="KW-1185">Reference proteome</keyword>
<sequence>MVFPAGVRVRPSLAPRREVLFYIVATIHCTLCPLAVVSQTPPADEHWMLLTRPFLVGKAARVHRFLSAPAHRCALEAELAAARHYYTHCCAADDARGWHPPPGLLTAEQRAAHLRNPLVGLFPYTAHGLLDCVARRGDDTECGATSATATRYWSPLHPDTSYEYASMAHDAIVFDMTDLDDIRYAVLAAVPAPPGIPPGLSVHGRICEQFYMHAYASLGVVYIGGATPIPVAAVETFEKLKYIEPALVSQMLWGPRTLNLLDEEPPSTSLADVALRNLVLAAGDRAGLDMAAGALEACRDTMPYFCRSLQRSLAQHAQPDFPPQALGTLMAQAFAGEQHLRLYEAAYVRCEALAVALEHESVRRGVTMLSLASDALRGGGADLARLARALHGLPALTRVFVGDFRGVPTEDSRREAARLQRRLNRAVKDLGGWAMRDKMFYSSGYAACLAGQFICHQLLDSRMSGGD</sequence>
<dbReference type="RefSeq" id="XP_006673537.1">
    <property type="nucleotide sequence ID" value="XM_006673474.1"/>
</dbReference>
<gene>
    <name evidence="1" type="ORF">CCM_08335</name>
</gene>
<dbReference type="Proteomes" id="UP000001610">
    <property type="component" value="Unassembled WGS sequence"/>
</dbReference>
<dbReference type="VEuPathDB" id="FungiDB:CCM_08335"/>